<sequence length="131" mass="14618">SKLGKVEKTDEGRVLNQPGRFAAKSEKAIMGGAAALRTPGQGQGIQQHFQSLYAQFERNLNAAKDQLRAKADSGELRSDNKGEHVKIYNQAVDKAWLEFRERVHAALKEYRQAAVKKGVIKGQPFYIKAKH</sequence>
<feature type="non-terminal residue" evidence="1">
    <location>
        <position position="1"/>
    </location>
</feature>
<name>A0A938YYE6_9ARCH</name>
<dbReference type="AlphaFoldDB" id="A0A938YYE6"/>
<evidence type="ECO:0000313" key="2">
    <source>
        <dbReference type="Proteomes" id="UP000809243"/>
    </source>
</evidence>
<evidence type="ECO:0000313" key="1">
    <source>
        <dbReference type="EMBL" id="MBN2067633.1"/>
    </source>
</evidence>
<dbReference type="Proteomes" id="UP000809243">
    <property type="component" value="Unassembled WGS sequence"/>
</dbReference>
<reference evidence="1" key="1">
    <citation type="submission" date="2021-01" db="EMBL/GenBank/DDBJ databases">
        <title>Active Sulfur Cycling in an Early Earth Analoge.</title>
        <authorList>
            <person name="Hahn C.R."/>
            <person name="Youssef N.H."/>
            <person name="Elshahed M."/>
        </authorList>
    </citation>
    <scope>NUCLEOTIDE SEQUENCE</scope>
    <source>
        <strain evidence="1">Zod_Metabat.1151</strain>
    </source>
</reference>
<gene>
    <name evidence="1" type="ORF">JW744_04150</name>
</gene>
<comment type="caution">
    <text evidence="1">The sequence shown here is derived from an EMBL/GenBank/DDBJ whole genome shotgun (WGS) entry which is preliminary data.</text>
</comment>
<organism evidence="1 2">
    <name type="scientific">Candidatus Iainarchaeum sp</name>
    <dbReference type="NCBI Taxonomy" id="3101447"/>
    <lineage>
        <taxon>Archaea</taxon>
        <taxon>Candidatus Iainarchaeota</taxon>
        <taxon>Candidatus Iainarchaeia</taxon>
        <taxon>Candidatus Iainarchaeales</taxon>
        <taxon>Candidatus Iainarchaeaceae</taxon>
        <taxon>Candidatus Iainarchaeum</taxon>
    </lineage>
</organism>
<protein>
    <submittedName>
        <fullName evidence="1">Uncharacterized protein</fullName>
    </submittedName>
</protein>
<proteinExistence type="predicted"/>
<accession>A0A938YYE6</accession>
<dbReference type="EMBL" id="JAFGDB010000070">
    <property type="protein sequence ID" value="MBN2067633.1"/>
    <property type="molecule type" value="Genomic_DNA"/>
</dbReference>